<reference evidence="3 4" key="1">
    <citation type="submission" date="2025-04" db="UniProtKB">
        <authorList>
            <consortium name="RefSeq"/>
        </authorList>
    </citation>
    <scope>IDENTIFICATION</scope>
    <source>
        <tissue evidence="3 4">Whole organism</tissue>
    </source>
</reference>
<evidence type="ECO:0000256" key="1">
    <source>
        <dbReference type="SAM" id="SignalP"/>
    </source>
</evidence>
<dbReference type="KEGG" id="hazt:108677635"/>
<keyword evidence="1" id="KW-0732">Signal</keyword>
<name>A0A8B7P890_HYAAZ</name>
<sequence>MIWEHWWLLLCALPLSKSDNEASFFSRHCSVAGADVVCSCHGNPELTIHGLQSWLPEGCSTLTVTDCRQSRVRFAGSGEETIIHHLQQMTFSDIHELIIDKSSVDFDVRHSGVFIMTVLRVTQLTLSRGSIRLSGAASAVVFSDVWSTALPSFSIESTSLKLLRLNGVRFTGLVAASAVILQSPGAVVEVIEVDGHVGFQAGWVHGRISSLVIRRSKLALYPGAFNRLNFVDIFVQSISLHDNVFWFHENIILGPNLSKEHEESNMWVNASGNTISCSTVTHGNKTTVSKLTCIFYASSSCLEPDEVLLVPSVCRVNETVVTEEPPANATRSRHEFVYSISL</sequence>
<dbReference type="RefSeq" id="XP_018021376.1">
    <property type="nucleotide sequence ID" value="XM_018165887.2"/>
</dbReference>
<organism evidence="2 3">
    <name type="scientific">Hyalella azteca</name>
    <name type="common">Amphipod</name>
    <dbReference type="NCBI Taxonomy" id="294128"/>
    <lineage>
        <taxon>Eukaryota</taxon>
        <taxon>Metazoa</taxon>
        <taxon>Ecdysozoa</taxon>
        <taxon>Arthropoda</taxon>
        <taxon>Crustacea</taxon>
        <taxon>Multicrustacea</taxon>
        <taxon>Malacostraca</taxon>
        <taxon>Eumalacostraca</taxon>
        <taxon>Peracarida</taxon>
        <taxon>Amphipoda</taxon>
        <taxon>Senticaudata</taxon>
        <taxon>Talitrida</taxon>
        <taxon>Talitroidea</taxon>
        <taxon>Hyalellidae</taxon>
        <taxon>Hyalella</taxon>
    </lineage>
</organism>
<feature type="signal peptide" evidence="1">
    <location>
        <begin position="1"/>
        <end position="18"/>
    </location>
</feature>
<keyword evidence="2" id="KW-1185">Reference proteome</keyword>
<dbReference type="Proteomes" id="UP000694843">
    <property type="component" value="Unplaced"/>
</dbReference>
<evidence type="ECO:0000313" key="4">
    <source>
        <dbReference type="RefSeq" id="XP_047737483.1"/>
    </source>
</evidence>
<dbReference type="OrthoDB" id="6394300at2759"/>
<dbReference type="RefSeq" id="XP_047737483.1">
    <property type="nucleotide sequence ID" value="XM_047881527.1"/>
</dbReference>
<dbReference type="AlphaFoldDB" id="A0A8B7P890"/>
<feature type="chain" id="PRO_5044664481" evidence="1">
    <location>
        <begin position="19"/>
        <end position="342"/>
    </location>
</feature>
<evidence type="ECO:0000313" key="2">
    <source>
        <dbReference type="Proteomes" id="UP000694843"/>
    </source>
</evidence>
<accession>A0A8B7P890</accession>
<protein>
    <submittedName>
        <fullName evidence="3 4">Uncharacterized protein LOC108677635</fullName>
    </submittedName>
</protein>
<proteinExistence type="predicted"/>
<gene>
    <name evidence="3 4" type="primary">LOC108677635</name>
</gene>
<evidence type="ECO:0000313" key="3">
    <source>
        <dbReference type="RefSeq" id="XP_018021376.1"/>
    </source>
</evidence>
<dbReference type="GeneID" id="108677635"/>